<feature type="region of interest" description="Disordered" evidence="1">
    <location>
        <begin position="325"/>
        <end position="346"/>
    </location>
</feature>
<protein>
    <submittedName>
        <fullName evidence="2">Uncharacterized protein</fullName>
    </submittedName>
</protein>
<feature type="region of interest" description="Disordered" evidence="1">
    <location>
        <begin position="528"/>
        <end position="555"/>
    </location>
</feature>
<sequence length="661" mass="75759">MSSDYPPSKKRKHGLEHLDSMRSVDLRFNFYVGAEMYNWSDDCVQRLKELSSDFHSHGYELCRVLHRIYLYYKKMEAEFAAYKTTTGKEKQSCLANDSITESVTGNESPPSPFMQDRSTSLQIYEKETETVEGEEGEVVESGEGRESSFVAGMSTGEQPVERVKKAKEKNPLERNEERGERECSLVVVRRVLPRVPPVVQFKTELRDDREEEERGASDIPTQETESASLQEFPLSSSNGRSSKETPMLQIKSEVNDSPLPLLPDPTTSMQATTPPPLIMTMGPHASPSTQSEHNHIAPFSTYTPTCGVDVSLVAPSIPPLYSFSSPPLPSPPPSSSAVDHSSTSASISIRRTHSTTQNTLHTQQEEISKLIIQVNSIKETALDRGVNLGNLSSPLFSICSDGSPLSMHKLNRECKRIYDEVRLLEMHLDEGGIPDEDYLRVNDSKVREEVEKIWKRVEEQMEKKGKKMRRMERGEEKSSQSIFSIKRKYSKVSRIASKRREIALRIAEKRLRPDSILLAEKKSPLKGRRIEEKREERDKRRSNEEPSTLRGKRHEEMDTRRVDIHWCAFCKRSTSHSAIDCSVYKTFEERKNRRMELNLCFHCLDVYDPPSCNRPEHKRQCPHCHRHETHPSFCRLLLMRSLPHERDSPRSPDGRKSTRKD</sequence>
<proteinExistence type="predicted"/>
<dbReference type="EMBL" id="BTRK01000003">
    <property type="protein sequence ID" value="GMR42565.1"/>
    <property type="molecule type" value="Genomic_DNA"/>
</dbReference>
<feature type="compositionally biased region" description="Basic and acidic residues" evidence="1">
    <location>
        <begin position="203"/>
        <end position="216"/>
    </location>
</feature>
<feature type="compositionally biased region" description="Polar residues" evidence="1">
    <location>
        <begin position="219"/>
        <end position="240"/>
    </location>
</feature>
<reference evidence="3" key="1">
    <citation type="submission" date="2022-10" db="EMBL/GenBank/DDBJ databases">
        <title>Genome assembly of Pristionchus species.</title>
        <authorList>
            <person name="Yoshida K."/>
            <person name="Sommer R.J."/>
        </authorList>
    </citation>
    <scope>NUCLEOTIDE SEQUENCE [LARGE SCALE GENOMIC DNA]</scope>
    <source>
        <strain evidence="3">RS5460</strain>
    </source>
</reference>
<feature type="compositionally biased region" description="Basic and acidic residues" evidence="1">
    <location>
        <begin position="159"/>
        <end position="181"/>
    </location>
</feature>
<evidence type="ECO:0000256" key="1">
    <source>
        <dbReference type="SAM" id="MobiDB-lite"/>
    </source>
</evidence>
<feature type="compositionally biased region" description="Low complexity" evidence="1">
    <location>
        <begin position="335"/>
        <end position="346"/>
    </location>
</feature>
<comment type="caution">
    <text evidence="2">The sequence shown here is derived from an EMBL/GenBank/DDBJ whole genome shotgun (WGS) entry which is preliminary data.</text>
</comment>
<dbReference type="Proteomes" id="UP001328107">
    <property type="component" value="Unassembled WGS sequence"/>
</dbReference>
<feature type="compositionally biased region" description="Basic and acidic residues" evidence="1">
    <location>
        <begin position="528"/>
        <end position="544"/>
    </location>
</feature>
<feature type="region of interest" description="Disordered" evidence="1">
    <location>
        <begin position="128"/>
        <end position="181"/>
    </location>
</feature>
<organism evidence="2 3">
    <name type="scientific">Pristionchus mayeri</name>
    <dbReference type="NCBI Taxonomy" id="1317129"/>
    <lineage>
        <taxon>Eukaryota</taxon>
        <taxon>Metazoa</taxon>
        <taxon>Ecdysozoa</taxon>
        <taxon>Nematoda</taxon>
        <taxon>Chromadorea</taxon>
        <taxon>Rhabditida</taxon>
        <taxon>Rhabditina</taxon>
        <taxon>Diplogasteromorpha</taxon>
        <taxon>Diplogasteroidea</taxon>
        <taxon>Neodiplogasteridae</taxon>
        <taxon>Pristionchus</taxon>
    </lineage>
</organism>
<keyword evidence="3" id="KW-1185">Reference proteome</keyword>
<gene>
    <name evidence="2" type="ORF">PMAYCL1PPCAC_12760</name>
</gene>
<evidence type="ECO:0000313" key="2">
    <source>
        <dbReference type="EMBL" id="GMR42565.1"/>
    </source>
</evidence>
<evidence type="ECO:0000313" key="3">
    <source>
        <dbReference type="Proteomes" id="UP001328107"/>
    </source>
</evidence>
<dbReference type="AlphaFoldDB" id="A0AAN4ZRQ9"/>
<feature type="compositionally biased region" description="Acidic residues" evidence="1">
    <location>
        <begin position="130"/>
        <end position="140"/>
    </location>
</feature>
<feature type="region of interest" description="Disordered" evidence="1">
    <location>
        <begin position="203"/>
        <end position="247"/>
    </location>
</feature>
<accession>A0AAN4ZRQ9</accession>
<name>A0AAN4ZRQ9_9BILA</name>